<organism evidence="1 2">
    <name type="scientific">Ophiostoma piceae (strain UAMH 11346)</name>
    <name type="common">Sap stain fungus</name>
    <dbReference type="NCBI Taxonomy" id="1262450"/>
    <lineage>
        <taxon>Eukaryota</taxon>
        <taxon>Fungi</taxon>
        <taxon>Dikarya</taxon>
        <taxon>Ascomycota</taxon>
        <taxon>Pezizomycotina</taxon>
        <taxon>Sordariomycetes</taxon>
        <taxon>Sordariomycetidae</taxon>
        <taxon>Ophiostomatales</taxon>
        <taxon>Ophiostomataceae</taxon>
        <taxon>Ophiostoma</taxon>
    </lineage>
</organism>
<dbReference type="EMBL" id="KE148156">
    <property type="protein sequence ID" value="EPE05556.1"/>
    <property type="molecule type" value="Genomic_DNA"/>
</dbReference>
<accession>S3C1F8</accession>
<evidence type="ECO:0000313" key="1">
    <source>
        <dbReference type="EMBL" id="EPE05556.1"/>
    </source>
</evidence>
<proteinExistence type="predicted"/>
<sequence length="93" mass="10637">MPITAYLMAKVSMLSNLSLILLASFILPKTTLSPAIFRPQSSCLIRRLKLLRREWTLCLLHNRPRPNSQYPPSYIGMPANTTGITIRQPEERK</sequence>
<name>S3C1F8_OPHP1</name>
<gene>
    <name evidence="1" type="ORF">F503_02295</name>
</gene>
<protein>
    <submittedName>
        <fullName evidence="1">Uncharacterized protein</fullName>
    </submittedName>
</protein>
<keyword evidence="2" id="KW-1185">Reference proteome</keyword>
<evidence type="ECO:0000313" key="2">
    <source>
        <dbReference type="Proteomes" id="UP000016923"/>
    </source>
</evidence>
<dbReference type="VEuPathDB" id="FungiDB:F503_02295"/>
<reference evidence="1 2" key="1">
    <citation type="journal article" date="2013" name="BMC Genomics">
        <title>The genome and transcriptome of the pine saprophyte Ophiostoma piceae, and a comparison with the bark beetle-associated pine pathogen Grosmannia clavigera.</title>
        <authorList>
            <person name="Haridas S."/>
            <person name="Wang Y."/>
            <person name="Lim L."/>
            <person name="Massoumi Alamouti S."/>
            <person name="Jackman S."/>
            <person name="Docking R."/>
            <person name="Robertson G."/>
            <person name="Birol I."/>
            <person name="Bohlmann J."/>
            <person name="Breuil C."/>
        </authorList>
    </citation>
    <scope>NUCLEOTIDE SEQUENCE [LARGE SCALE GENOMIC DNA]</scope>
    <source>
        <strain evidence="1 2">UAMH 11346</strain>
    </source>
</reference>
<dbReference type="HOGENOM" id="CLU_2400260_0_0_1"/>
<dbReference type="AlphaFoldDB" id="S3C1F8"/>
<dbReference type="Proteomes" id="UP000016923">
    <property type="component" value="Unassembled WGS sequence"/>
</dbReference>